<feature type="transmembrane region" description="Helical" evidence="6">
    <location>
        <begin position="147"/>
        <end position="171"/>
    </location>
</feature>
<dbReference type="InParanoid" id="A0A078B4E3"/>
<feature type="transmembrane region" description="Helical" evidence="6">
    <location>
        <begin position="60"/>
        <end position="78"/>
    </location>
</feature>
<evidence type="ECO:0000313" key="7">
    <source>
        <dbReference type="EMBL" id="CDW88082.1"/>
    </source>
</evidence>
<dbReference type="GO" id="GO:0016020">
    <property type="term" value="C:membrane"/>
    <property type="evidence" value="ECO:0007669"/>
    <property type="project" value="UniProtKB-SubCell"/>
</dbReference>
<organism evidence="7 8">
    <name type="scientific">Stylonychia lemnae</name>
    <name type="common">Ciliate</name>
    <dbReference type="NCBI Taxonomy" id="5949"/>
    <lineage>
        <taxon>Eukaryota</taxon>
        <taxon>Sar</taxon>
        <taxon>Alveolata</taxon>
        <taxon>Ciliophora</taxon>
        <taxon>Intramacronucleata</taxon>
        <taxon>Spirotrichea</taxon>
        <taxon>Stichotrichia</taxon>
        <taxon>Sporadotrichida</taxon>
        <taxon>Oxytrichidae</taxon>
        <taxon>Stylonychinae</taxon>
        <taxon>Stylonychia</taxon>
    </lineage>
</organism>
<evidence type="ECO:0000256" key="2">
    <source>
        <dbReference type="ARBA" id="ARBA00022448"/>
    </source>
</evidence>
<keyword evidence="5 6" id="KW-0472">Membrane</keyword>
<gene>
    <name evidence="7" type="primary">Contig18039.g19172</name>
    <name evidence="7" type="ORF">STYLEM_17198</name>
</gene>
<evidence type="ECO:0000256" key="3">
    <source>
        <dbReference type="ARBA" id="ARBA00022692"/>
    </source>
</evidence>
<evidence type="ECO:0000313" key="8">
    <source>
        <dbReference type="Proteomes" id="UP000039865"/>
    </source>
</evidence>
<feature type="transmembrane region" description="Helical" evidence="6">
    <location>
        <begin position="258"/>
        <end position="279"/>
    </location>
</feature>
<feature type="transmembrane region" description="Helical" evidence="6">
    <location>
        <begin position="382"/>
        <end position="401"/>
    </location>
</feature>
<dbReference type="AlphaFoldDB" id="A0A078B4E3"/>
<dbReference type="InterPro" id="IPR036259">
    <property type="entry name" value="MFS_trans_sf"/>
</dbReference>
<keyword evidence="2" id="KW-0813">Transport</keyword>
<evidence type="ECO:0000256" key="4">
    <source>
        <dbReference type="ARBA" id="ARBA00022989"/>
    </source>
</evidence>
<comment type="subcellular location">
    <subcellularLocation>
        <location evidence="1">Membrane</location>
        <topology evidence="1">Multi-pass membrane protein</topology>
    </subcellularLocation>
</comment>
<name>A0A078B4E3_STYLE</name>
<dbReference type="EMBL" id="CCKQ01016207">
    <property type="protein sequence ID" value="CDW88082.1"/>
    <property type="molecule type" value="Genomic_DNA"/>
</dbReference>
<feature type="transmembrane region" description="Helical" evidence="6">
    <location>
        <begin position="413"/>
        <end position="431"/>
    </location>
</feature>
<evidence type="ECO:0000256" key="5">
    <source>
        <dbReference type="ARBA" id="ARBA00023136"/>
    </source>
</evidence>
<dbReference type="PANTHER" id="PTHR43385">
    <property type="entry name" value="RIBOFLAVIN TRANSPORTER RIBJ"/>
    <property type="match status" value="1"/>
</dbReference>
<feature type="transmembrane region" description="Helical" evidence="6">
    <location>
        <begin position="90"/>
        <end position="108"/>
    </location>
</feature>
<protein>
    <submittedName>
        <fullName evidence="7">Major facilitator superfamily protein</fullName>
    </submittedName>
</protein>
<dbReference type="SUPFAM" id="SSF103473">
    <property type="entry name" value="MFS general substrate transporter"/>
    <property type="match status" value="1"/>
</dbReference>
<proteinExistence type="predicted"/>
<feature type="transmembrane region" description="Helical" evidence="6">
    <location>
        <begin position="114"/>
        <end position="135"/>
    </location>
</feature>
<keyword evidence="4 6" id="KW-1133">Transmembrane helix</keyword>
<dbReference type="FunCoup" id="A0A078B4E3">
    <property type="interactions" value="2"/>
</dbReference>
<feature type="transmembrane region" description="Helical" evidence="6">
    <location>
        <begin position="202"/>
        <end position="224"/>
    </location>
</feature>
<dbReference type="Proteomes" id="UP000039865">
    <property type="component" value="Unassembled WGS sequence"/>
</dbReference>
<dbReference type="OrthoDB" id="289951at2759"/>
<feature type="transmembrane region" description="Helical" evidence="6">
    <location>
        <begin position="322"/>
        <end position="342"/>
    </location>
</feature>
<dbReference type="InterPro" id="IPR011701">
    <property type="entry name" value="MFS"/>
</dbReference>
<dbReference type="GO" id="GO:0022857">
    <property type="term" value="F:transmembrane transporter activity"/>
    <property type="evidence" value="ECO:0007669"/>
    <property type="project" value="InterPro"/>
</dbReference>
<evidence type="ECO:0000256" key="6">
    <source>
        <dbReference type="SAM" id="Phobius"/>
    </source>
</evidence>
<feature type="transmembrane region" description="Helical" evidence="6">
    <location>
        <begin position="348"/>
        <end position="370"/>
    </location>
</feature>
<sequence length="520" mass="59126">MDDSKFFYEKDPYYRKKVLSIIGCMLCQFIFGQCNIWGNIQVYVCSYLRQFDDSIQINQIFIVAPIQSLSLTVGNLIGTKLINRFKPRTIMTFGFSLFVGSQLLASFAQNLYLFILAYSLMGGIGLGMNFFLPVYVGWKCFPMRKGLITSMIMCFNGIGTITQSIISVLIVNPNNIKPTIQVEQGVITYNYFDEEVSGNIPLFFRIFTAAELVILAVALTFIWIPPYNLEQQDEIKMPWHVEQDNNAKLKIALSSRQFFQTYIMMFTGVLYFQYVSIAFKSLGEFHGHDDQFLTLAASLGMIFNVVARTVGGMILDKLRFKYYFGFILLMSITLSFTFNYFAQYKFMFLIFLAGTFFISGSVFVSTPVFYGKVFGPEIGSQAYAYFFTSNAIAVLSFSYIVRNYQSQLGYEGLLLITGVASTISFIDLVFLSDSQYKFSRYNLLDDVASSVYSGPHLSECSHEFASASFLIRKDSYVNRASNIRSHISMSILKSQLSDISLKRHAINMSDNRSGFGDYKQ</sequence>
<dbReference type="InterPro" id="IPR052983">
    <property type="entry name" value="MFS_Riboflavin_Transporter"/>
</dbReference>
<accession>A0A078B4E3</accession>
<feature type="transmembrane region" description="Helical" evidence="6">
    <location>
        <begin position="21"/>
        <end position="40"/>
    </location>
</feature>
<reference evidence="7 8" key="1">
    <citation type="submission" date="2014-06" db="EMBL/GenBank/DDBJ databases">
        <authorList>
            <person name="Swart Estienne"/>
        </authorList>
    </citation>
    <scope>NUCLEOTIDE SEQUENCE [LARGE SCALE GENOMIC DNA]</scope>
    <source>
        <strain evidence="7 8">130c</strain>
    </source>
</reference>
<dbReference type="OMA" id="SECSHEF"/>
<dbReference type="Gene3D" id="1.20.1250.20">
    <property type="entry name" value="MFS general substrate transporter like domains"/>
    <property type="match status" value="1"/>
</dbReference>
<keyword evidence="3 6" id="KW-0812">Transmembrane</keyword>
<dbReference type="Pfam" id="PF07690">
    <property type="entry name" value="MFS_1"/>
    <property type="match status" value="1"/>
</dbReference>
<dbReference type="PANTHER" id="PTHR43385:SF1">
    <property type="entry name" value="RIBOFLAVIN TRANSPORTER RIBJ"/>
    <property type="match status" value="1"/>
</dbReference>
<evidence type="ECO:0000256" key="1">
    <source>
        <dbReference type="ARBA" id="ARBA00004141"/>
    </source>
</evidence>
<feature type="transmembrane region" description="Helical" evidence="6">
    <location>
        <begin position="291"/>
        <end position="310"/>
    </location>
</feature>
<keyword evidence="8" id="KW-1185">Reference proteome</keyword>